<name>R9HXM1_9BACT</name>
<dbReference type="HOGENOM" id="CLU_486319_0_0_10"/>
<accession>R9HXM1</accession>
<reference evidence="1 2" key="1">
    <citation type="submission" date="2013-04" db="EMBL/GenBank/DDBJ databases">
        <title>The Genome Sequence of Bacteroides massiliensis dnLKV3.</title>
        <authorList>
            <consortium name="The Broad Institute Genomics Platform"/>
            <consortium name="The Broad Institute Genome Sequencing Center for Infectious Disease"/>
            <person name="Earl A."/>
            <person name="Xavier R."/>
            <person name="Kuhn K."/>
            <person name="Stappenbeck T."/>
            <person name="Walker B."/>
            <person name="Young S."/>
            <person name="Zeng Q."/>
            <person name="Gargeya S."/>
            <person name="Fitzgerald M."/>
            <person name="Haas B."/>
            <person name="Abouelleil A."/>
            <person name="Allen A.W."/>
            <person name="Alvarado L."/>
            <person name="Arachchi H.M."/>
            <person name="Berlin A.M."/>
            <person name="Chapman S.B."/>
            <person name="Gainer-Dewar J."/>
            <person name="Goldberg J."/>
            <person name="Griggs A."/>
            <person name="Gujja S."/>
            <person name="Hansen M."/>
            <person name="Howarth C."/>
            <person name="Imamovic A."/>
            <person name="Ireland A."/>
            <person name="Larimer J."/>
            <person name="McCowan C."/>
            <person name="Murphy C."/>
            <person name="Pearson M."/>
            <person name="Poon T.W."/>
            <person name="Priest M."/>
            <person name="Roberts A."/>
            <person name="Saif S."/>
            <person name="Shea T."/>
            <person name="Sisk P."/>
            <person name="Sykes S."/>
            <person name="Wortman J."/>
            <person name="Nusbaum C."/>
            <person name="Birren B."/>
        </authorList>
    </citation>
    <scope>NUCLEOTIDE SEQUENCE [LARGE SCALE GENOMIC DNA]</scope>
    <source>
        <strain evidence="2">dnLKV3</strain>
    </source>
</reference>
<gene>
    <name evidence="1" type="ORF">C802_04379</name>
</gene>
<dbReference type="AlphaFoldDB" id="R9HXM1"/>
<dbReference type="Proteomes" id="UP000014200">
    <property type="component" value="Unassembled WGS sequence"/>
</dbReference>
<sequence length="560" mass="63395">MKKTFHFTFAVLILLTVIVLASLSSCSKEDDLIAEKPDLENPDNNGEEDNGTVTVNDLKYTFAEATIENNTLHLPFTIENGTKESVRLKSNYYNNNDWLLDDWGLYYNYSVEFENQKDVYTLEAKKKVEGKITVKELAVSAAKVNLHITLHEKLTMKAIDKAITGRVSSLPENKYNQTRIISGIEFTALCSEVSDNACAIYYKIKNTKSKTIKFNLGSTSSSTEDSWVIDDWGYIYKDVYNNVGNVDSKYGINNISIPSGISLYGKIHFKNIRNNASLLNLSLRTSLSEDYRADNLPLEGRQSSLPKNVLDMKQTIDGIDLTVLNCTLKKNICTVNYKIRNTNATPKKIYIKGTANDTWIMDDWGFSYWKALHSLGNSENEIYGINTYLPSNINRYGSFVIKDINAQASKIFISWMTNLSNDFRIDDIPLPGRTSALPTGKAKYEIVYMPETFDINFISCKRNADKVLITYSVKNLKEKTQDFSLATSLWGYISNQNGEKWDNSSIKFSFGEKRIPSELIVYGQIALSKVKQETTMINIKSASNSDLNDTDFEIKNLVIE</sequence>
<dbReference type="PROSITE" id="PS51257">
    <property type="entry name" value="PROKAR_LIPOPROTEIN"/>
    <property type="match status" value="1"/>
</dbReference>
<evidence type="ECO:0000313" key="1">
    <source>
        <dbReference type="EMBL" id="EOS08768.1"/>
    </source>
</evidence>
<dbReference type="EMBL" id="ASSP01000032">
    <property type="protein sequence ID" value="EOS08768.1"/>
    <property type="molecule type" value="Genomic_DNA"/>
</dbReference>
<proteinExistence type="predicted"/>
<comment type="caution">
    <text evidence="1">The sequence shown here is derived from an EMBL/GenBank/DDBJ whole genome shotgun (WGS) entry which is preliminary data.</text>
</comment>
<organism evidence="1 2">
    <name type="scientific">Phocaeicola sartorii</name>
    <dbReference type="NCBI Taxonomy" id="671267"/>
    <lineage>
        <taxon>Bacteria</taxon>
        <taxon>Pseudomonadati</taxon>
        <taxon>Bacteroidota</taxon>
        <taxon>Bacteroidia</taxon>
        <taxon>Bacteroidales</taxon>
        <taxon>Bacteroidaceae</taxon>
        <taxon>Phocaeicola</taxon>
    </lineage>
</organism>
<dbReference type="PATRIC" id="fig|1235788.3.peg.4493"/>
<keyword evidence="2" id="KW-1185">Reference proteome</keyword>
<dbReference type="RefSeq" id="WP_016278550.1">
    <property type="nucleotide sequence ID" value="NZ_JANKBR010000024.1"/>
</dbReference>
<evidence type="ECO:0000313" key="2">
    <source>
        <dbReference type="Proteomes" id="UP000014200"/>
    </source>
</evidence>
<protein>
    <submittedName>
        <fullName evidence="1">Uncharacterized protein</fullName>
    </submittedName>
</protein>